<dbReference type="Proteomes" id="UP001318040">
    <property type="component" value="Chromosome 38"/>
</dbReference>
<dbReference type="SUPFAM" id="SSF144232">
    <property type="entry name" value="HIT/MYND zinc finger-like"/>
    <property type="match status" value="1"/>
</dbReference>
<evidence type="ECO:0000256" key="2">
    <source>
        <dbReference type="ARBA" id="ARBA00004496"/>
    </source>
</evidence>
<dbReference type="GO" id="GO:0070761">
    <property type="term" value="C:pre-snoRNP complex"/>
    <property type="evidence" value="ECO:0007669"/>
    <property type="project" value="TreeGrafter"/>
</dbReference>
<keyword evidence="8" id="KW-0862">Zinc</keyword>
<dbReference type="InterPro" id="IPR007529">
    <property type="entry name" value="Znf_HIT"/>
</dbReference>
<comment type="subcellular location">
    <subcellularLocation>
        <location evidence="2">Cytoplasm</location>
    </subcellularLocation>
    <subcellularLocation>
        <location evidence="1">Nucleus</location>
    </subcellularLocation>
</comment>
<dbReference type="PROSITE" id="PS51083">
    <property type="entry name" value="ZF_HIT"/>
    <property type="match status" value="1"/>
</dbReference>
<evidence type="ECO:0000256" key="8">
    <source>
        <dbReference type="ARBA" id="ARBA00022833"/>
    </source>
</evidence>
<dbReference type="GO" id="GO:0005737">
    <property type="term" value="C:cytoplasm"/>
    <property type="evidence" value="ECO:0007669"/>
    <property type="project" value="UniProtKB-SubCell"/>
</dbReference>
<dbReference type="PANTHER" id="PTHR13483">
    <property type="entry name" value="BOX C_D SNORNA PROTEIN 1-RELATED"/>
    <property type="match status" value="1"/>
</dbReference>
<dbReference type="AlphaFoldDB" id="A0AAJ7TUL2"/>
<evidence type="ECO:0000256" key="9">
    <source>
        <dbReference type="ARBA" id="ARBA00023242"/>
    </source>
</evidence>
<sequence>MEAMKKAAVCAVCALSPRKYKCPACESPYCSVECYKVHKGSSNCTPKPNTAAVTSAGSPLDRRHDKAVDNNTYDGADEDSDQVPPTRLRLLDESAALRALLDNPHLRSLLVEIDSAQDKATAMRLAMQEPLFVEFADRCLSVVAPADGERED</sequence>
<dbReference type="RefSeq" id="XP_032823859.1">
    <property type="nucleotide sequence ID" value="XM_032967968.1"/>
</dbReference>
<evidence type="ECO:0000259" key="13">
    <source>
        <dbReference type="PROSITE" id="PS51083"/>
    </source>
</evidence>
<accession>A0AAJ7TUL2</accession>
<feature type="compositionally biased region" description="Polar residues" evidence="12">
    <location>
        <begin position="40"/>
        <end position="57"/>
    </location>
</feature>
<evidence type="ECO:0000256" key="12">
    <source>
        <dbReference type="SAM" id="MobiDB-lite"/>
    </source>
</evidence>
<dbReference type="GO" id="GO:0000463">
    <property type="term" value="P:maturation of LSU-rRNA from tricistronic rRNA transcript (SSU-rRNA, 5.8S rRNA, LSU-rRNA)"/>
    <property type="evidence" value="ECO:0007669"/>
    <property type="project" value="TreeGrafter"/>
</dbReference>
<reference evidence="15" key="1">
    <citation type="submission" date="2025-08" db="UniProtKB">
        <authorList>
            <consortium name="RefSeq"/>
        </authorList>
    </citation>
    <scope>IDENTIFICATION</scope>
    <source>
        <tissue evidence="15">Sperm</tissue>
    </source>
</reference>
<dbReference type="GO" id="GO:0000492">
    <property type="term" value="P:box C/D snoRNP assembly"/>
    <property type="evidence" value="ECO:0007669"/>
    <property type="project" value="TreeGrafter"/>
</dbReference>
<dbReference type="KEGG" id="pmrn:116950281"/>
<dbReference type="InterPro" id="IPR048371">
    <property type="entry name" value="ZNHIT3_C"/>
</dbReference>
<feature type="domain" description="HIT-type" evidence="13">
    <location>
        <begin position="10"/>
        <end position="44"/>
    </location>
</feature>
<dbReference type="Pfam" id="PF21373">
    <property type="entry name" value="ZNHIT3_C"/>
    <property type="match status" value="1"/>
</dbReference>
<dbReference type="CTD" id="9326"/>
<evidence type="ECO:0000313" key="14">
    <source>
        <dbReference type="Proteomes" id="UP001318040"/>
    </source>
</evidence>
<keyword evidence="14" id="KW-1185">Reference proteome</keyword>
<name>A0AAJ7TUL2_PETMA</name>
<dbReference type="PANTHER" id="PTHR13483:SF11">
    <property type="entry name" value="ZINC FINGER HIT DOMAIN-CONTAINING PROTEIN 3"/>
    <property type="match status" value="1"/>
</dbReference>
<keyword evidence="7 11" id="KW-0863">Zinc-finger</keyword>
<evidence type="ECO:0000256" key="4">
    <source>
        <dbReference type="ARBA" id="ARBA00022490"/>
    </source>
</evidence>
<evidence type="ECO:0000256" key="3">
    <source>
        <dbReference type="ARBA" id="ARBA00021568"/>
    </source>
</evidence>
<evidence type="ECO:0000313" key="15">
    <source>
        <dbReference type="RefSeq" id="XP_032823859.1"/>
    </source>
</evidence>
<gene>
    <name evidence="15" type="primary">ZNHIT3</name>
</gene>
<evidence type="ECO:0000256" key="6">
    <source>
        <dbReference type="ARBA" id="ARBA00022723"/>
    </source>
</evidence>
<dbReference type="Pfam" id="PF04438">
    <property type="entry name" value="zf-HIT"/>
    <property type="match status" value="1"/>
</dbReference>
<keyword evidence="5" id="KW-0597">Phosphoprotein</keyword>
<organism evidence="14 15">
    <name type="scientific">Petromyzon marinus</name>
    <name type="common">Sea lamprey</name>
    <dbReference type="NCBI Taxonomy" id="7757"/>
    <lineage>
        <taxon>Eukaryota</taxon>
        <taxon>Metazoa</taxon>
        <taxon>Chordata</taxon>
        <taxon>Craniata</taxon>
        <taxon>Vertebrata</taxon>
        <taxon>Cyclostomata</taxon>
        <taxon>Hyperoartia</taxon>
        <taxon>Petromyzontiformes</taxon>
        <taxon>Petromyzontidae</taxon>
        <taxon>Petromyzon</taxon>
    </lineage>
</organism>
<keyword evidence="6" id="KW-0479">Metal-binding</keyword>
<dbReference type="InterPro" id="IPR051639">
    <property type="entry name" value="BCD1"/>
</dbReference>
<comment type="subunit">
    <text evidence="10">Thyroid receptor interacting proteins (TRIPs) specifically interact with the ligand binding domain of the thyroid receptor (TR). Requires the presence of thyroid hormone for its interaction. Interacts with NUFIP1. Interacts (via HIT-type zinc finger) with the RUVBL1/RUVBL2 complex in the presence of ADP.</text>
</comment>
<dbReference type="Gene3D" id="3.30.60.190">
    <property type="match status" value="1"/>
</dbReference>
<evidence type="ECO:0000256" key="7">
    <source>
        <dbReference type="ARBA" id="ARBA00022771"/>
    </source>
</evidence>
<feature type="region of interest" description="Disordered" evidence="12">
    <location>
        <begin position="40"/>
        <end position="85"/>
    </location>
</feature>
<proteinExistence type="predicted"/>
<dbReference type="GO" id="GO:0005634">
    <property type="term" value="C:nucleus"/>
    <property type="evidence" value="ECO:0007669"/>
    <property type="project" value="UniProtKB-SubCell"/>
</dbReference>
<evidence type="ECO:0000256" key="5">
    <source>
        <dbReference type="ARBA" id="ARBA00022553"/>
    </source>
</evidence>
<evidence type="ECO:0000256" key="1">
    <source>
        <dbReference type="ARBA" id="ARBA00004123"/>
    </source>
</evidence>
<evidence type="ECO:0000256" key="11">
    <source>
        <dbReference type="PROSITE-ProRule" id="PRU00453"/>
    </source>
</evidence>
<evidence type="ECO:0000256" key="10">
    <source>
        <dbReference type="ARBA" id="ARBA00046946"/>
    </source>
</evidence>
<keyword evidence="4" id="KW-0963">Cytoplasm</keyword>
<dbReference type="GO" id="GO:0048254">
    <property type="term" value="P:snoRNA localization"/>
    <property type="evidence" value="ECO:0007669"/>
    <property type="project" value="TreeGrafter"/>
</dbReference>
<dbReference type="CDD" id="cd23024">
    <property type="entry name" value="zf-HIT_ZNHIT2-3"/>
    <property type="match status" value="1"/>
</dbReference>
<keyword evidence="9" id="KW-0539">Nucleus</keyword>
<dbReference type="GeneID" id="116950281"/>
<dbReference type="GO" id="GO:0008270">
    <property type="term" value="F:zinc ion binding"/>
    <property type="evidence" value="ECO:0007669"/>
    <property type="project" value="UniProtKB-UniRule"/>
</dbReference>
<protein>
    <recommendedName>
        <fullName evidence="3">Zinc finger HIT domain-containing protein 3</fullName>
    </recommendedName>
</protein>